<comment type="caution">
    <text evidence="1">The sequence shown here is derived from an EMBL/GenBank/DDBJ whole genome shotgun (WGS) entry which is preliminary data.</text>
</comment>
<organism evidence="1 2">
    <name type="scientific">Actinomadura craniellae</name>
    <dbReference type="NCBI Taxonomy" id="2231787"/>
    <lineage>
        <taxon>Bacteria</taxon>
        <taxon>Bacillati</taxon>
        <taxon>Actinomycetota</taxon>
        <taxon>Actinomycetes</taxon>
        <taxon>Streptosporangiales</taxon>
        <taxon>Thermomonosporaceae</taxon>
        <taxon>Actinomadura</taxon>
    </lineage>
</organism>
<gene>
    <name evidence="1" type="ORF">DPM19_07295</name>
</gene>
<evidence type="ECO:0000313" key="1">
    <source>
        <dbReference type="EMBL" id="RAY15591.1"/>
    </source>
</evidence>
<protein>
    <recommendedName>
        <fullName evidence="3">Thioesterase family protein</fullName>
    </recommendedName>
</protein>
<proteinExistence type="predicted"/>
<dbReference type="AlphaFoldDB" id="A0A365H937"/>
<evidence type="ECO:0008006" key="3">
    <source>
        <dbReference type="Google" id="ProtNLM"/>
    </source>
</evidence>
<dbReference type="Proteomes" id="UP000251891">
    <property type="component" value="Unassembled WGS sequence"/>
</dbReference>
<keyword evidence="2" id="KW-1185">Reference proteome</keyword>
<dbReference type="RefSeq" id="WP_111864053.1">
    <property type="nucleotide sequence ID" value="NZ_QLYX01000003.1"/>
</dbReference>
<dbReference type="OrthoDB" id="8834965at2"/>
<reference evidence="1 2" key="1">
    <citation type="submission" date="2018-06" db="EMBL/GenBank/DDBJ databases">
        <title>Actinomadura craniellae sp. nov. isolated from marine sponge Craniella sp.</title>
        <authorList>
            <person name="Li L."/>
            <person name="Xu Q.H."/>
            <person name="Lin H.W."/>
            <person name="Lu Y.H."/>
        </authorList>
    </citation>
    <scope>NUCLEOTIDE SEQUENCE [LARGE SCALE GENOMIC DNA]</scope>
    <source>
        <strain evidence="1 2">LHW63021</strain>
    </source>
</reference>
<name>A0A365H937_9ACTN</name>
<evidence type="ECO:0000313" key="2">
    <source>
        <dbReference type="Proteomes" id="UP000251891"/>
    </source>
</evidence>
<accession>A0A365H937</accession>
<sequence length="289" mass="31278">MTRRTGADGATLAGEVRRPRNLHLTASGSIHDDATARRLGFRGGTIAGSYHMEQAVPLVLDLFGQEWFERGTMAAYFRRATVDGEAVRAFARGPATRDAGGRAELWMDTAAGERVWEGSATAGTPGGRGGLADRMTSRDADQIRILSSIEVGEVIDLGELRLDGERQRDRLRGGLMTEPLDWYDESSPWGPAVASPSTEVWFTFESVKQALAQRRGAGVGLYGAIEIRHLAGPLLLGETYHVTSTVRALGCTPKTEYMWTETVAGRGGTPVISVLMMSRVMKASSDLYS</sequence>
<dbReference type="EMBL" id="QLYX01000003">
    <property type="protein sequence ID" value="RAY15591.1"/>
    <property type="molecule type" value="Genomic_DNA"/>
</dbReference>